<protein>
    <recommendedName>
        <fullName evidence="13">Regulator of free ubiquitin chains 1</fullName>
    </recommendedName>
</protein>
<evidence type="ECO:0000256" key="4">
    <source>
        <dbReference type="ARBA" id="ARBA00022690"/>
    </source>
</evidence>
<dbReference type="InterPro" id="IPR000555">
    <property type="entry name" value="JAMM/MPN+_dom"/>
</dbReference>
<evidence type="ECO:0000256" key="5">
    <source>
        <dbReference type="ARBA" id="ARBA00022704"/>
    </source>
</evidence>
<evidence type="ECO:0000313" key="16">
    <source>
        <dbReference type="Proteomes" id="UP000662931"/>
    </source>
</evidence>
<keyword evidence="16" id="KW-1185">Reference proteome</keyword>
<evidence type="ECO:0000256" key="13">
    <source>
        <dbReference type="ARBA" id="ARBA00039609"/>
    </source>
</evidence>
<evidence type="ECO:0000256" key="6">
    <source>
        <dbReference type="ARBA" id="ARBA00022723"/>
    </source>
</evidence>
<dbReference type="GO" id="GO:0006508">
    <property type="term" value="P:proteolysis"/>
    <property type="evidence" value="ECO:0007669"/>
    <property type="project" value="UniProtKB-KW"/>
</dbReference>
<keyword evidence="8" id="KW-0378">Hydrolase</keyword>
<keyword evidence="10" id="KW-0482">Metalloprotease</keyword>
<name>A0A875RV95_EENNA</name>
<dbReference type="OrthoDB" id="3640at2759"/>
<evidence type="ECO:0000256" key="2">
    <source>
        <dbReference type="ARBA" id="ARBA00010981"/>
    </source>
</evidence>
<dbReference type="GeneID" id="62193413"/>
<dbReference type="GO" id="GO:0004869">
    <property type="term" value="F:cysteine-type endopeptidase inhibitor activity"/>
    <property type="evidence" value="ECO:0007669"/>
    <property type="project" value="UniProtKB-KW"/>
</dbReference>
<gene>
    <name evidence="15" type="ORF">FOA43_000012</name>
</gene>
<dbReference type="PROSITE" id="PS50249">
    <property type="entry name" value="MPN"/>
    <property type="match status" value="1"/>
</dbReference>
<accession>A0A875RV95</accession>
<dbReference type="InterPro" id="IPR037518">
    <property type="entry name" value="MPN"/>
</dbReference>
<dbReference type="GO" id="GO:0046872">
    <property type="term" value="F:metal ion binding"/>
    <property type="evidence" value="ECO:0007669"/>
    <property type="project" value="UniProtKB-KW"/>
</dbReference>
<keyword evidence="5" id="KW-0789">Thiol protease inhibitor</keyword>
<dbReference type="SMART" id="SM00232">
    <property type="entry name" value="JAB_MPN"/>
    <property type="match status" value="1"/>
</dbReference>
<feature type="domain" description="MPN" evidence="14">
    <location>
        <begin position="239"/>
        <end position="370"/>
    </location>
</feature>
<dbReference type="Gene3D" id="1.20.58.80">
    <property type="entry name" value="Phosphotransferase system, lactose/cellobiose-type IIA subunit"/>
    <property type="match status" value="1"/>
</dbReference>
<dbReference type="Pfam" id="PF01398">
    <property type="entry name" value="JAB"/>
    <property type="match status" value="1"/>
</dbReference>
<comment type="cofactor">
    <cofactor evidence="1">
        <name>Zn(2+)</name>
        <dbReference type="ChEBI" id="CHEBI:29105"/>
    </cofactor>
</comment>
<evidence type="ECO:0000256" key="3">
    <source>
        <dbReference type="ARBA" id="ARBA00022670"/>
    </source>
</evidence>
<dbReference type="SUPFAM" id="SSF140856">
    <property type="entry name" value="USP8 N-terminal domain-like"/>
    <property type="match status" value="1"/>
</dbReference>
<dbReference type="EMBL" id="CP064812">
    <property type="protein sequence ID" value="QPG72711.1"/>
    <property type="molecule type" value="Genomic_DNA"/>
</dbReference>
<dbReference type="GO" id="GO:0016020">
    <property type="term" value="C:membrane"/>
    <property type="evidence" value="ECO:0007669"/>
    <property type="project" value="TreeGrafter"/>
</dbReference>
<organism evidence="15 16">
    <name type="scientific">Eeniella nana</name>
    <name type="common">Yeast</name>
    <name type="synonym">Brettanomyces nanus</name>
    <dbReference type="NCBI Taxonomy" id="13502"/>
    <lineage>
        <taxon>Eukaryota</taxon>
        <taxon>Fungi</taxon>
        <taxon>Dikarya</taxon>
        <taxon>Ascomycota</taxon>
        <taxon>Saccharomycotina</taxon>
        <taxon>Pichiomycetes</taxon>
        <taxon>Pichiales</taxon>
        <taxon>Pichiaceae</taxon>
        <taxon>Brettanomyces</taxon>
    </lineage>
</organism>
<evidence type="ECO:0000256" key="11">
    <source>
        <dbReference type="ARBA" id="ARBA00037208"/>
    </source>
</evidence>
<dbReference type="CDD" id="cd08066">
    <property type="entry name" value="MPN_AMSH_like"/>
    <property type="match status" value="1"/>
</dbReference>
<comment type="similarity">
    <text evidence="12">Belongs to the RFU1 family.</text>
</comment>
<evidence type="ECO:0000256" key="9">
    <source>
        <dbReference type="ARBA" id="ARBA00022833"/>
    </source>
</evidence>
<dbReference type="SUPFAM" id="SSF102712">
    <property type="entry name" value="JAB1/MPN domain"/>
    <property type="match status" value="1"/>
</dbReference>
<dbReference type="PANTHER" id="PTHR12947:SF13">
    <property type="entry name" value="FI19924P1"/>
    <property type="match status" value="1"/>
</dbReference>
<evidence type="ECO:0000256" key="10">
    <source>
        <dbReference type="ARBA" id="ARBA00023049"/>
    </source>
</evidence>
<evidence type="ECO:0000313" key="15">
    <source>
        <dbReference type="EMBL" id="QPG72711.1"/>
    </source>
</evidence>
<keyword evidence="9" id="KW-0862">Zinc</keyword>
<keyword evidence="7" id="KW-0833">Ubl conjugation pathway</keyword>
<comment type="similarity">
    <text evidence="2">Belongs to the peptidase M67C family.</text>
</comment>
<proteinExistence type="inferred from homology"/>
<dbReference type="Pfam" id="PF08969">
    <property type="entry name" value="USP8_dimer"/>
    <property type="match status" value="1"/>
</dbReference>
<keyword evidence="4" id="KW-0646">Protease inhibitor</keyword>
<evidence type="ECO:0000256" key="12">
    <source>
        <dbReference type="ARBA" id="ARBA00038426"/>
    </source>
</evidence>
<dbReference type="GO" id="GO:0061578">
    <property type="term" value="F:K63-linked deubiquitinase activity"/>
    <property type="evidence" value="ECO:0007669"/>
    <property type="project" value="InterPro"/>
</dbReference>
<dbReference type="Proteomes" id="UP000662931">
    <property type="component" value="Chromosome 1"/>
</dbReference>
<dbReference type="GO" id="GO:0005768">
    <property type="term" value="C:endosome"/>
    <property type="evidence" value="ECO:0007669"/>
    <property type="project" value="TreeGrafter"/>
</dbReference>
<dbReference type="RefSeq" id="XP_038776276.1">
    <property type="nucleotide sequence ID" value="XM_038920348.1"/>
</dbReference>
<dbReference type="KEGG" id="bnn:FOA43_000012"/>
<dbReference type="FunFam" id="3.40.140.10:FF:000033">
    <property type="entry name" value="AMSH-like protease sst2"/>
    <property type="match status" value="1"/>
</dbReference>
<evidence type="ECO:0000259" key="14">
    <source>
        <dbReference type="PROSITE" id="PS50249"/>
    </source>
</evidence>
<comment type="function">
    <text evidence="11">Inhibitor of the DOA4 deubiquitinase involved in the regulation of protein degradation by the proteasome and maintenance of a normal level of free ubiquitin.</text>
</comment>
<keyword evidence="6" id="KW-0479">Metal-binding</keyword>
<keyword evidence="3" id="KW-0645">Protease</keyword>
<dbReference type="GO" id="GO:0070536">
    <property type="term" value="P:protein K63-linked deubiquitination"/>
    <property type="evidence" value="ECO:0007669"/>
    <property type="project" value="InterPro"/>
</dbReference>
<dbReference type="Gene3D" id="3.40.140.10">
    <property type="entry name" value="Cytidine Deaminase, domain 2"/>
    <property type="match status" value="1"/>
</dbReference>
<evidence type="ECO:0000256" key="8">
    <source>
        <dbReference type="ARBA" id="ARBA00022801"/>
    </source>
</evidence>
<dbReference type="InterPro" id="IPR015063">
    <property type="entry name" value="USP8_dimer"/>
</dbReference>
<dbReference type="InterPro" id="IPR044098">
    <property type="entry name" value="STAMBP/STALP-like_MPN"/>
</dbReference>
<dbReference type="PANTHER" id="PTHR12947">
    <property type="entry name" value="AMSH-LIKE PROTEASE"/>
    <property type="match status" value="1"/>
</dbReference>
<evidence type="ECO:0000256" key="7">
    <source>
        <dbReference type="ARBA" id="ARBA00022786"/>
    </source>
</evidence>
<dbReference type="AlphaFoldDB" id="A0A875RV95"/>
<dbReference type="GO" id="GO:0140492">
    <property type="term" value="F:metal-dependent deubiquitinase activity"/>
    <property type="evidence" value="ECO:0007669"/>
    <property type="project" value="InterPro"/>
</dbReference>
<evidence type="ECO:0000256" key="1">
    <source>
        <dbReference type="ARBA" id="ARBA00001947"/>
    </source>
</evidence>
<sequence>MPMNSETLVKAPSLKVLKGTATSYHYSNQIPLSIWVRTASRILKHANSYASKDVQDQAFVLYTRFIDLFAYNLYRHPDLVRAKSDYQANKKTNEAKIYREYVQLRSKLPQLMEEAEKLGSALKLRYNEYQEKLKREETTPDRQRLIAAESRRPEPQLKSGRVFSDIELSRKLERLSDTSQSSVSGKRVSQLKYPEVPSTKSFEVAISGHENSIQVAPVASPLTHPAINSTEGRSPLRTIFLPSELINNFLDIASHNTQQGMETCGLLCGKLNRNAFFVTYLVIPEQTSTPNTCSTKNEEHLFDVIDQLDLFILGWIHTHPTQSCFLSSVDLHTQNSYQIMLNEAVAVVCSPGERFSKKLGIFRLTDPPGIATITSCGKSGFHPHPEKNLYVECYRISKENAKSGHVVIKKGLPYHLKDLR</sequence>
<reference evidence="15" key="1">
    <citation type="submission" date="2020-10" db="EMBL/GenBank/DDBJ databases">
        <authorList>
            <person name="Roach M.J.R."/>
        </authorList>
    </citation>
    <scope>NUCLEOTIDE SEQUENCE</scope>
    <source>
        <strain evidence="15">CBS 1945</strain>
    </source>
</reference>